<gene>
    <name evidence="1" type="ORF">SI7747_UN020489</name>
</gene>
<evidence type="ECO:0000313" key="1">
    <source>
        <dbReference type="EMBL" id="CAA6674131.1"/>
    </source>
</evidence>
<evidence type="ECO:0008006" key="3">
    <source>
        <dbReference type="Google" id="ProtNLM"/>
    </source>
</evidence>
<protein>
    <recommendedName>
        <fullName evidence="3">UBN2 domain-containing protein</fullName>
    </recommendedName>
</protein>
<organism evidence="1 2">
    <name type="scientific">Spirodela intermedia</name>
    <name type="common">Intermediate duckweed</name>
    <dbReference type="NCBI Taxonomy" id="51605"/>
    <lineage>
        <taxon>Eukaryota</taxon>
        <taxon>Viridiplantae</taxon>
        <taxon>Streptophyta</taxon>
        <taxon>Embryophyta</taxon>
        <taxon>Tracheophyta</taxon>
        <taxon>Spermatophyta</taxon>
        <taxon>Magnoliopsida</taxon>
        <taxon>Liliopsida</taxon>
        <taxon>Araceae</taxon>
        <taxon>Lemnoideae</taxon>
        <taxon>Spirodela</taxon>
    </lineage>
</organism>
<sequence>MKFTKIVSELCNLVRQEEKDVVCRFLRATPSKFDALTLSLKQYSDLANTMLDEVIGSLSIHKLRLKDWSHGRRRVGITCPRAKQSQVLE</sequence>
<dbReference type="Proteomes" id="UP001189122">
    <property type="component" value="Unassembled WGS sequence"/>
</dbReference>
<evidence type="ECO:0000313" key="2">
    <source>
        <dbReference type="Proteomes" id="UP001189122"/>
    </source>
</evidence>
<accession>A0ABN7E8C8</accession>
<keyword evidence="2" id="KW-1185">Reference proteome</keyword>
<dbReference type="EMBL" id="CACRZD030000080">
    <property type="protein sequence ID" value="CAA6674131.1"/>
    <property type="molecule type" value="Genomic_DNA"/>
</dbReference>
<comment type="caution">
    <text evidence="1">The sequence shown here is derived from an EMBL/GenBank/DDBJ whole genome shotgun (WGS) entry which is preliminary data.</text>
</comment>
<name>A0ABN7E8C8_SPIIN</name>
<proteinExistence type="predicted"/>
<reference evidence="2" key="1">
    <citation type="journal article" date="2020" name="Sci. Rep.">
        <title>Chromosome-scale genome assembly for the duckweed Spirodela intermedia, integrating cytogenetic maps, PacBio and Oxford Nanopore libraries.</title>
        <authorList>
            <person name="Hoang P.T.N."/>
            <person name="Fiebig A."/>
            <person name="Novak P."/>
            <person name="Macas J."/>
            <person name="Cao H.X."/>
            <person name="Stepanenko A."/>
            <person name="Chen G."/>
            <person name="Borisjuk N."/>
            <person name="Scholz U."/>
            <person name="Schubert I."/>
        </authorList>
    </citation>
    <scope>NUCLEOTIDE SEQUENCE [LARGE SCALE GENOMIC DNA]</scope>
</reference>